<keyword evidence="2" id="KW-1185">Reference proteome</keyword>
<comment type="caution">
    <text evidence="1">The sequence shown here is derived from an EMBL/GenBank/DDBJ whole genome shotgun (WGS) entry which is preliminary data.</text>
</comment>
<sequence>MERENDGSYKPIMMDESIESKSFECLPFRMDDASNADELFASHYIPSYTQLMMLFDSTHKEGKAHDGCTKQRDDGLPNDCLSSLDDPCAGRMCVSISRRRDTTEKERQCMCSTGENSRTVTKSECKRSLLPLEIHMAYKMIRQRAYARINSFVIIQRPI</sequence>
<name>A0ABR0ACF1_9CRUS</name>
<protein>
    <submittedName>
        <fullName evidence="1">Uncharacterized protein</fullName>
    </submittedName>
</protein>
<reference evidence="1 2" key="1">
    <citation type="journal article" date="2023" name="Nucleic Acids Res.">
        <title>The hologenome of Daphnia magna reveals possible DNA methylation and microbiome-mediated evolution of the host genome.</title>
        <authorList>
            <person name="Chaturvedi A."/>
            <person name="Li X."/>
            <person name="Dhandapani V."/>
            <person name="Marshall H."/>
            <person name="Kissane S."/>
            <person name="Cuenca-Cambronero M."/>
            <person name="Asole G."/>
            <person name="Calvet F."/>
            <person name="Ruiz-Romero M."/>
            <person name="Marangio P."/>
            <person name="Guigo R."/>
            <person name="Rago D."/>
            <person name="Mirbahai L."/>
            <person name="Eastwood N."/>
            <person name="Colbourne J.K."/>
            <person name="Zhou J."/>
            <person name="Mallon E."/>
            <person name="Orsini L."/>
        </authorList>
    </citation>
    <scope>NUCLEOTIDE SEQUENCE [LARGE SCALE GENOMIC DNA]</scope>
    <source>
        <strain evidence="1">LRV0_1</strain>
    </source>
</reference>
<evidence type="ECO:0000313" key="2">
    <source>
        <dbReference type="Proteomes" id="UP001234178"/>
    </source>
</evidence>
<dbReference type="Proteomes" id="UP001234178">
    <property type="component" value="Unassembled WGS sequence"/>
</dbReference>
<organism evidence="1 2">
    <name type="scientific">Daphnia magna</name>
    <dbReference type="NCBI Taxonomy" id="35525"/>
    <lineage>
        <taxon>Eukaryota</taxon>
        <taxon>Metazoa</taxon>
        <taxon>Ecdysozoa</taxon>
        <taxon>Arthropoda</taxon>
        <taxon>Crustacea</taxon>
        <taxon>Branchiopoda</taxon>
        <taxon>Diplostraca</taxon>
        <taxon>Cladocera</taxon>
        <taxon>Anomopoda</taxon>
        <taxon>Daphniidae</taxon>
        <taxon>Daphnia</taxon>
    </lineage>
</organism>
<proteinExistence type="predicted"/>
<gene>
    <name evidence="1" type="ORF">OUZ56_008254</name>
</gene>
<accession>A0ABR0ACF1</accession>
<evidence type="ECO:0000313" key="1">
    <source>
        <dbReference type="EMBL" id="KAK4022807.1"/>
    </source>
</evidence>
<dbReference type="EMBL" id="JAOYFB010000037">
    <property type="protein sequence ID" value="KAK4022807.1"/>
    <property type="molecule type" value="Genomic_DNA"/>
</dbReference>